<dbReference type="GO" id="GO:0030001">
    <property type="term" value="P:metal ion transport"/>
    <property type="evidence" value="ECO:0007669"/>
    <property type="project" value="TreeGrafter"/>
</dbReference>
<evidence type="ECO:0000256" key="3">
    <source>
        <dbReference type="ARBA" id="ARBA00022837"/>
    </source>
</evidence>
<dbReference type="InterPro" id="IPR001343">
    <property type="entry name" value="Hemolysn_Ca-bd"/>
</dbReference>
<keyword evidence="2" id="KW-0677">Repeat</keyword>
<dbReference type="InterPro" id="IPR044016">
    <property type="entry name" value="Big_13"/>
</dbReference>
<sequence>MSNFAAVIKSLIGQVFVTSVDGVRRQVFEGDRIFAGEQVTTADGGSVTLEMANGETVKLGANASWQAGNPDAQEVADSASQAPVSEFEQALAAGMDPTVDLDPTAAGPGAGGGGGSAGGGHSAVMLSETAQRVDPTIGFQTTGLGTPGFNLIEDNNPAIFATADAADTGTTTPDTTAPVVTIGINPITGDDILNSAELGAATVTITGTVGGEAKVGDAITLNLGGNVYNGTVIALGNGALGFSIPVSSADLGSFNSISATVSSSDAAGNVGTATASRPYTVDTTAPVITVDAPAITNDTTPTIVGTTDAPVGSTVTLTITQGTTVLTTTATVVAGGTYSADVPAGLVEGPYSVDAKVTDAAGNIGSATDTGAIDTTAPVPTISLDANITPDDVINSTEATQQIPVTGTVGGDAKVGDTVTLTVNGKNFTGQVQADKTFSINVPGADLVADAGKTINASISTTDAAGNLGSAATSEGYSVDVTAPVPTISLDANITADDVINSTEATQQIPVTGTVGGDAKVGDTVTLTVNGKTFTGQVQADKTFSINVPGADLVADAGKTINASISTTDAAGNVGSAATSEGYSVDVTAPAPTITLDANITADDVINSTEATQQIPVTGTVGGDAKVGDTVTLTVNGKDFTGSVATNPNGTLGFSINVPGADLVADAGKTINASISTTDAAGNIGTATDSEGYRVDVTAPAITVDAPAITNDTTPTIVGTTDAPAGSTVTLTVTQGSTVITVTTPVLANGTYSVELNQPLAEGPYSVDAKVTDAAGNTGSATDTGAIDTTAPVITVDAPAITNDTTPTIVGTTDAPAGSTVTLTVTQGSTVITVTTPVLANGTYSVELNQPLAEGPYSVDAKVTDAAGNTGSATDTGAIDTTAPVITVDAPAITNDTTPTIVGTTDAPVGSTVTLTVTQGSTVITVTTPVLANGTYSVELNQPLAEGPYSVDAKATDAAGNTGSATDTGAIDTTAPLITVDAPAVTNDTTPTIVGTTDAPVGSIVTLTVTQGSTVITVTTPVLANGTYSVELNQPLAEGPYSVDAKVTDAAGNTGSATDTGAIDTTAPVITVDAPAITNDTTPTIVGTTDAPVGNTVTLTITQGTTVLTTTATVVAGGTYSADVPAGLVEGPYSVDAKVTDAAGNTGSATDTGAIDTTAPVITVDAPAITNDTTPSIVGTTDAPIGSVVTLTITQGTTVLTTTATVVAGGTYSADVPAGLVEGPYSVDAKVTDAAGNTGSATDTGAIDTTAPVITVDAPAITNDTTPTIVGTTDAPVGSTVILTITQGTTVLTTTATVVAGGTYSADVPAGLVEGPYSVDAKVTDAAGNIGSATDTGAINTTAPVITVDAPAITNDTTPTIVGTTDAPAGSIVTLTVTQGSTVISVTTPVLANGTYSVELNQPLAEGPYSVDAKVTDPAGNTGSATDTGAIDTTAPVITVDAPAVTNDTTPTIVGTTDAPVGSTVTLTITQGTTVLTTTATVVAGGTYSADVPAGLVEGPYSVDAKVTDAAGNTGSATDTGAIDTTAPVITVDAPAVTNDTTPTIVGTTDAPVGSIVTLTITQGTTVLTTTAIVVAGGTYSADVPAGLVEGPYSVDAKVTDAAGNTGSATDTGAIDTTAPVITVDAPTITNDTTPTIVGTTDAPVGSIVTLTITQGTTVLTTTATVVAGGTYSADVPAGLVEGPYSVDAKVTDAAGNTGSATDIGAIDTTAPVPTISLDANITADDVINSTEATQQIPVTGTVGGDAKVGDTVTLNVNGKTFTGQVQADKTFSINVPGADLVADASKTINASISTTDAAGNIGTATDSEGYSVDVTAPVPTISLDANITADDVINSTEATEQIPVTGTVGGDAKVGDTVTLSVNGKTFTGQVQADKTFSINVPGADLVADAGKTINASISTTDAAGNIGTATDSEGYSVNTTLPVPTITLDTNITADDVINSTEATQQIPVTGTVGGDAKVGDTVTLTVNGKQFTGQVQADKTFSINVPGADLIADAGKTINASISTTDAAGNIGTATDSEGYSVDVTPPSAAIDIVKISEDTGTPGDFVTRDNTLTVSGTVGPLASGEKAQISVDGGNTWTDLNVNNGTWDYTDGRTLSLGDHTYQVRVVDAAGNLGSTDTQKVTIIANQNPVAVNDPGNAAGLTGQYYAYHEGTNLDGPNLSSLAQVRAFIDANSPDASFVAKNINYSLGGGDLGGNNNLQTFLGSDAASLNVDPENSSDAIIKLSGTLQLQAGSYQFQVRADDGYSISIDGVIVSRFDGNQSPSTNSGSFTISEPGAHTIEIIYWDQGGQAALQPTLSFAGGAYQPLSNFSPTQANPALVTGHDNALTISQATLLANDSDADGDTLRIVGVDNPKHGTVTLNDNGTITFTPASNYYGPASFSYTVSDGNGGTSTATVTVNVTGDAAPSIGAVSNAVDSSGNQVDEGDNAVFTVNLSNASITSTTFSLSLNAGTAKAGSDYNGTLTNQSFSNGVTYNTANGTVTVPAGVSSFTVTVPTINDTISESTETFSLTVGGKSGTATIIDNDGVPTVSAVSSAVDSTGGQVDEGDNAVFTVNLTNAGSTPTTFSLSLNAGTATAGSDYNGTLTSQSFSNGVTYNAANGTVTVPAGVTSFTVTVPTINDTVAEPTETFSLTVGGKTGTATIIDNDPVPTVSTVSSAVDSSGGQVDEGDNAVFTVNLTNASSTATTFSLALNAGTATAGSDYNGTLTNQSFSNGVTYNAATGQVTVPAGVTSFTVTVPTVDDTVFEQAENFTLTVGGKTGTATIIDNDAAPTVGSVSSAVDSSGGQVDEGDNAVFTVNLTNASSTATTFSLALNAGTATAGSDYNGTLTNQSFSNGVTYNAANGTVTVPAGVTSFTVTVPTVDDTVFEPAENFTLTVGGKTGTATIVDNDAAPTIGTVSSAVDSSGGQVDEGDNAVFTVNLTNASSTPTTFSLALNAGTATAGSDYNGTLTNQSFSNGVTYNAANGTVTVPAGVTTFTVTVPTVDDTVSEPTENFTLTVGGKTGTATIVDNDAAPTIGTVSAAVDSSGGQVDEGDNAVFTVNLTNASSTPTTFSLVLNAGTATAGSDYNGTLTNQSFSNGVTYNAANGTVTVPAGVTSFTVTVPTINDTVYEQTETFTLNVGGKVGTATIIDNDPVPTVSTVSSAVDSNGGQIDEGDNAVFTVNLTNTSSTPTTFSLALNAGTATAGSDYNGTLTNQSFSNGVTYNAATGQVTVPAGVTSFTVTVPTIDDTVSEPTETFSLTVGGKTGTATIIDNDPVPTVSTVSSAVDNSGGQVDEGDNAVFTVNLTNASSTPTTFSLALNAGTATAGSDYNGTLTNQSFSNGVTYNAANGTVTVPAGVTSFTVTVPTIDDSVFEPAENFTLTVGGKTGTATIVDNDAAPTVGSVSSAVDSNGGQVDEGDNAVFTVNLTNASSTPTTFSLTLNAGTATAGSDYNGTLTNQSFSNGVTYNAANGTVTVPAGVTSFTVTVPTVDDTVSEPTETFSLTVGGKTGTATIIDNDAAPTIGTVSAAVDSSGGQVDEGDNAVFTVNLTNASSTATTFSLALNAGTAAAGSDYNGTLTNQSFSNGVTYNAANGTVTVPAGVTSFTVTVPTVDDTVFEPAETFSLTVGGKTGTATIVDNDAAPTIGTVSAAVDSSGGQVDEGDNAVFTVNLTNASSTATTFSLALNAGTATAGSDYNGTLTNQSFSNGVTYNAANGTVTVPAGVTSFTVTVPTIDDTVFEPTENFTLTVGGKTGTATIIDNDAAPTVGSVSSAVDSNGGQVDEGDNAVFTVNLTNASSTATTFSLSLNTGTATAGSDYNGTLTNQSFSNGVTYNAANGTVTVPAGVTSFTVTVPTINDTVYEQTESFTLNVGGKVGTATIIDNDPVPTVSTVSSAVDSSGGQVDEGDNAVFTVNLTNASSTATTFSLALNAGTAIAGSDYNGTLTNQSFSNGVTYNAATGQVTVPAGVTSFTVTVPTVDDTVFEQAENFTLTVGGKTGTATIIDNDAAPTVGSVSSAVDSAGGQVDEGDNAVFTVNLTNASSTPTTFSLALNAGTAIAGSDYNGTLTNQSFSNGVTYNSANGTVTVPAGVTSFTVTVPTINDTVYEQTETFTLNVGGKVGTATIIDNDLVPTVKTIDVGQPGTADDNVIEGNNLVFNVTLSNASSTPTVLSFNATGTATANVDYKLNAQSFSNGVTYDANTGKITVPAGVTSFSVTVQTLADNVVGEPLETVKLDIGGQSATGGIIDGTPDAKDDSYTKVTGLKAEYFGYKEGTGAGNDGANLTNLSQVRQFIDSHKAAATFNATTLDYGNLSNATGLGTGTNLQTFLGVNTTTGNGAKANSLSTDPGDTSDAIIKMSGYINLAAGTYQFRVTADDGYSIRINGQVVAEFNNIQSSATATGKTFTIGAANAGPQQIEIIYWDQGGDARLKVEVGQGGNFKVVDSDMLYHVPTTSTLTMDAGDSLTIASSTLLSNDTDPNNDSLSITSVQNATNGTVTLNNGNVVFTPKSGFYGDASFQYTISDGKGGSDTATVTLKVNQAANVIHVAGDGTNDNGNNTINGGAGSDVLLGDAGGTLTTLQPATNYNIALLVDTSGSMQGDRMSLTKTALSNFVKTLAGHDGVVNVTLVGFAEKVTLTAKVEDLQSGTSLDALLANIQKLTASGGTNYEAAFKEASAWFDAQSTAGHTKAAGYENLTFFLSDGDPTLYYNGNTTQTSGPGSSTNDQVLLGSLDTFNVLAGKSAVQAIGIGSGVSQKNLSLFDNTTDTPAFSYLANGFGATLANFNNDTTGWNNLGNWDIAGTGFFSGSAGRSSDALMIRDTAGGSPVTATTPSLTIADGTFSSLRFAYGTADTTASDVLSWKVQQLVKGAWVDVQTGGGTTGGNWTTAETSVLGAGTYRMTFSVDDKSALSANATMWIDDITRVDYTKVPVGKVEIVNSADELSVALHGGANANVPVSVGNDTIFGGDGNDIIFGDVINTDALPWGVNGNPAKPADMYNGSGVKALETFLELKNGVAPTNADLYDYIRANHDTFNVAGDTRGGADKLYGGNGNDILYGQGGNDLLVGGAGDDILFGGAGADTFAWQKGDFGKDVIKDFNVAEGDTIDLSSLLQDHSNNLDSYLKLVTDNGSSTLLISTKGEFNNADTTTQQVAAKADVQIDLGQASLPSYDINTLIANHTIKVDP</sequence>
<accession>F6AAV6</accession>
<reference evidence="7 8" key="1">
    <citation type="submission" date="2011-04" db="EMBL/GenBank/DDBJ databases">
        <title>Complete sequence of Pseudomonas fulva 12-X.</title>
        <authorList>
            <consortium name="US DOE Joint Genome Institute"/>
            <person name="Lucas S."/>
            <person name="Han J."/>
            <person name="Lapidus A."/>
            <person name="Cheng J.-F."/>
            <person name="Goodwin L."/>
            <person name="Pitluck S."/>
            <person name="Peters L."/>
            <person name="Mikhailova N."/>
            <person name="Pagani I."/>
            <person name="Davenport K."/>
            <person name="Han C."/>
            <person name="Tapia R."/>
            <person name="Land M."/>
            <person name="Hauser L."/>
            <person name="Kyrpides N."/>
            <person name="Ivanova N."/>
            <person name="Pagani I."/>
            <person name="Lcollab F.I."/>
            <person name="Woyke T."/>
        </authorList>
    </citation>
    <scope>NUCLEOTIDE SEQUENCE [LARGE SCALE GENOMIC DNA]</scope>
    <source>
        <strain evidence="8">12-X</strain>
    </source>
</reference>
<dbReference type="GO" id="GO:0007154">
    <property type="term" value="P:cell communication"/>
    <property type="evidence" value="ECO:0007669"/>
    <property type="project" value="InterPro"/>
</dbReference>
<dbReference type="GO" id="GO:0005509">
    <property type="term" value="F:calcium ion binding"/>
    <property type="evidence" value="ECO:0007669"/>
    <property type="project" value="InterPro"/>
</dbReference>
<dbReference type="SUPFAM" id="SSF53300">
    <property type="entry name" value="vWA-like"/>
    <property type="match status" value="1"/>
</dbReference>
<dbReference type="InterPro" id="IPR002035">
    <property type="entry name" value="VWF_A"/>
</dbReference>
<dbReference type="HOGENOM" id="CLU_223277_0_0_6"/>
<dbReference type="Pfam" id="PF19077">
    <property type="entry name" value="Big_13"/>
    <property type="match status" value="13"/>
</dbReference>
<dbReference type="Gene3D" id="2.60.40.2030">
    <property type="match status" value="15"/>
</dbReference>
<feature type="domain" description="VWFA" evidence="6">
    <location>
        <begin position="4573"/>
        <end position="4774"/>
    </location>
</feature>
<dbReference type="InterPro" id="IPR041690">
    <property type="entry name" value="Cadherin_5"/>
</dbReference>
<dbReference type="Pfam" id="PF00353">
    <property type="entry name" value="HemolysinCabind"/>
    <property type="match status" value="3"/>
</dbReference>
<dbReference type="InterPro" id="IPR013783">
    <property type="entry name" value="Ig-like_fold"/>
</dbReference>
<organism evidence="7 8">
    <name type="scientific">Pseudomonas fulva (strain 12-X)</name>
    <dbReference type="NCBI Taxonomy" id="743720"/>
    <lineage>
        <taxon>Bacteria</taxon>
        <taxon>Pseudomonadati</taxon>
        <taxon>Pseudomonadota</taxon>
        <taxon>Gammaproteobacteria</taxon>
        <taxon>Pseudomonadales</taxon>
        <taxon>Pseudomonadaceae</taxon>
        <taxon>Pseudomonas</taxon>
    </lineage>
</organism>
<feature type="compositionally biased region" description="Gly residues" evidence="5">
    <location>
        <begin position="108"/>
        <end position="121"/>
    </location>
</feature>
<dbReference type="Pfam" id="PF17892">
    <property type="entry name" value="Cadherin_5"/>
    <property type="match status" value="2"/>
</dbReference>
<keyword evidence="1" id="KW-0732">Signal</keyword>
<dbReference type="NCBIfam" id="TIGR03661">
    <property type="entry name" value="T1SS_VCA0849"/>
    <property type="match status" value="1"/>
</dbReference>
<keyword evidence="8" id="KW-1185">Reference proteome</keyword>
<dbReference type="eggNOG" id="COG2373">
    <property type="taxonomic scope" value="Bacteria"/>
</dbReference>
<evidence type="ECO:0000313" key="7">
    <source>
        <dbReference type="EMBL" id="AEF23225.1"/>
    </source>
</evidence>
<gene>
    <name evidence="7" type="ordered locus">Psefu_3263</name>
</gene>
<dbReference type="InterPro" id="IPR003644">
    <property type="entry name" value="Calx_beta"/>
</dbReference>
<dbReference type="SUPFAM" id="SSF141072">
    <property type="entry name" value="CalX-like"/>
    <property type="match status" value="15"/>
</dbReference>
<dbReference type="PANTHER" id="PTHR11878:SF65">
    <property type="entry name" value="NA_CA-EXCHANGE PROTEIN, ISOFORM G"/>
    <property type="match status" value="1"/>
</dbReference>
<name>F6AAV6_PSEF1</name>
<dbReference type="SMART" id="SM00237">
    <property type="entry name" value="Calx_beta"/>
    <property type="match status" value="14"/>
</dbReference>
<dbReference type="Gene3D" id="2.60.40.10">
    <property type="entry name" value="Immunoglobulins"/>
    <property type="match status" value="20"/>
</dbReference>
<dbReference type="EMBL" id="CP002727">
    <property type="protein sequence ID" value="AEF23225.1"/>
    <property type="molecule type" value="Genomic_DNA"/>
</dbReference>
<dbReference type="eggNOG" id="COG2931">
    <property type="taxonomic scope" value="Bacteria"/>
</dbReference>
<dbReference type="Pfam" id="PF13519">
    <property type="entry name" value="VWA_2"/>
    <property type="match status" value="1"/>
</dbReference>
<keyword evidence="3" id="KW-0106">Calcium</keyword>
<evidence type="ECO:0000256" key="1">
    <source>
        <dbReference type="ARBA" id="ARBA00022729"/>
    </source>
</evidence>
<keyword evidence="4" id="KW-0406">Ion transport</keyword>
<evidence type="ECO:0000256" key="2">
    <source>
        <dbReference type="ARBA" id="ARBA00022737"/>
    </source>
</evidence>
<dbReference type="Pfam" id="PF07691">
    <property type="entry name" value="PA14"/>
    <property type="match status" value="1"/>
</dbReference>
<dbReference type="InterPro" id="IPR051171">
    <property type="entry name" value="CaCA"/>
</dbReference>
<dbReference type="PRINTS" id="PR00313">
    <property type="entry name" value="CABNDNGRPT"/>
</dbReference>
<evidence type="ECO:0000256" key="5">
    <source>
        <dbReference type="SAM" id="MobiDB-lite"/>
    </source>
</evidence>
<dbReference type="PROSITE" id="PS50234">
    <property type="entry name" value="VWFA"/>
    <property type="match status" value="1"/>
</dbReference>
<feature type="region of interest" description="Disordered" evidence="5">
    <location>
        <begin position="100"/>
        <end position="122"/>
    </location>
</feature>
<dbReference type="CDD" id="cd00198">
    <property type="entry name" value="vWFA"/>
    <property type="match status" value="1"/>
</dbReference>
<dbReference type="InterPro" id="IPR036465">
    <property type="entry name" value="vWFA_dom_sf"/>
</dbReference>
<proteinExistence type="predicted"/>
<evidence type="ECO:0000256" key="4">
    <source>
        <dbReference type="ARBA" id="ARBA00023065"/>
    </source>
</evidence>
<evidence type="ECO:0000313" key="8">
    <source>
        <dbReference type="Proteomes" id="UP000000686"/>
    </source>
</evidence>
<evidence type="ECO:0000259" key="6">
    <source>
        <dbReference type="PROSITE" id="PS50234"/>
    </source>
</evidence>
<dbReference type="PROSITE" id="PS00330">
    <property type="entry name" value="HEMOLYSIN_CALCIUM"/>
    <property type="match status" value="2"/>
</dbReference>
<dbReference type="InterPro" id="IPR018511">
    <property type="entry name" value="Hemolysin-typ_Ca-bd_CS"/>
</dbReference>
<dbReference type="Pfam" id="PF03160">
    <property type="entry name" value="Calx-beta"/>
    <property type="match status" value="14"/>
</dbReference>
<dbReference type="InterPro" id="IPR038081">
    <property type="entry name" value="CalX-like_sf"/>
</dbReference>
<dbReference type="InterPro" id="IPR011658">
    <property type="entry name" value="PA14_dom"/>
</dbReference>
<dbReference type="SMART" id="SM00327">
    <property type="entry name" value="VWA"/>
    <property type="match status" value="1"/>
</dbReference>
<dbReference type="NCBIfam" id="NF033510">
    <property type="entry name" value="Ca_tandemer"/>
    <property type="match status" value="20"/>
</dbReference>
<dbReference type="GO" id="GO:0016020">
    <property type="term" value="C:membrane"/>
    <property type="evidence" value="ECO:0007669"/>
    <property type="project" value="InterPro"/>
</dbReference>
<dbReference type="Gene3D" id="3.40.50.410">
    <property type="entry name" value="von Willebrand factor, type A domain"/>
    <property type="match status" value="1"/>
</dbReference>
<dbReference type="InterPro" id="IPR019960">
    <property type="entry name" value="T1SS_VCA0849"/>
</dbReference>
<dbReference type="RefSeq" id="WP_013792352.1">
    <property type="nucleotide sequence ID" value="NC_015556.1"/>
</dbReference>
<dbReference type="Proteomes" id="UP000000686">
    <property type="component" value="Chromosome"/>
</dbReference>
<keyword evidence="4" id="KW-0813">Transport</keyword>
<dbReference type="NCBIfam" id="NF012196">
    <property type="entry name" value="Ig_like_ice"/>
    <property type="match status" value="7"/>
</dbReference>
<dbReference type="eggNOG" id="COG2304">
    <property type="taxonomic scope" value="Bacteria"/>
</dbReference>
<dbReference type="PANTHER" id="PTHR11878">
    <property type="entry name" value="SODIUM/CALCIUM EXCHANGER"/>
    <property type="match status" value="1"/>
</dbReference>
<dbReference type="STRING" id="743720.Psefu_3263"/>
<dbReference type="KEGG" id="pfv:Psefu_3263"/>
<dbReference type="SUPFAM" id="SSF51120">
    <property type="entry name" value="beta-Roll"/>
    <property type="match status" value="1"/>
</dbReference>
<protein>
    <submittedName>
        <fullName evidence="7">Type 1 secretion target domain protein</fullName>
    </submittedName>
</protein>
<dbReference type="InterPro" id="IPR049826">
    <property type="entry name" value="Ig-like_ice"/>
</dbReference>
<dbReference type="InterPro" id="IPR011049">
    <property type="entry name" value="Serralysin-like_metalloprot_C"/>
</dbReference>